<feature type="region of interest" description="Disordered" evidence="1">
    <location>
        <begin position="406"/>
        <end position="531"/>
    </location>
</feature>
<name>A0A9W8ZDU5_9PLEO</name>
<protein>
    <recommendedName>
        <fullName evidence="4">Centrosomin N-terminal motif 1 domain-containing protein</fullName>
    </recommendedName>
</protein>
<feature type="region of interest" description="Disordered" evidence="1">
    <location>
        <begin position="611"/>
        <end position="644"/>
    </location>
</feature>
<feature type="compositionally biased region" description="Polar residues" evidence="1">
    <location>
        <begin position="54"/>
        <end position="65"/>
    </location>
</feature>
<evidence type="ECO:0000313" key="3">
    <source>
        <dbReference type="Proteomes" id="UP001140510"/>
    </source>
</evidence>
<dbReference type="EMBL" id="JAPEVA010000057">
    <property type="protein sequence ID" value="KAJ4402846.1"/>
    <property type="molecule type" value="Genomic_DNA"/>
</dbReference>
<keyword evidence="3" id="KW-1185">Reference proteome</keyword>
<feature type="region of interest" description="Disordered" evidence="1">
    <location>
        <begin position="1"/>
        <end position="135"/>
    </location>
</feature>
<dbReference type="Gene3D" id="1.10.287.1490">
    <property type="match status" value="1"/>
</dbReference>
<dbReference type="Proteomes" id="UP001140510">
    <property type="component" value="Unassembled WGS sequence"/>
</dbReference>
<feature type="compositionally biased region" description="Basic and acidic residues" evidence="1">
    <location>
        <begin position="40"/>
        <end position="53"/>
    </location>
</feature>
<organism evidence="2 3">
    <name type="scientific">Didymella pomorum</name>
    <dbReference type="NCBI Taxonomy" id="749634"/>
    <lineage>
        <taxon>Eukaryota</taxon>
        <taxon>Fungi</taxon>
        <taxon>Dikarya</taxon>
        <taxon>Ascomycota</taxon>
        <taxon>Pezizomycotina</taxon>
        <taxon>Dothideomycetes</taxon>
        <taxon>Pleosporomycetidae</taxon>
        <taxon>Pleosporales</taxon>
        <taxon>Pleosporineae</taxon>
        <taxon>Didymellaceae</taxon>
        <taxon>Didymella</taxon>
    </lineage>
</organism>
<sequence>MATQPPSRGSFIDHTFHPDTPDPKPALIRTPTSMSVPRNELLRKTLEARRAQDSPETPIQSSSRPASLDSFLPRLPAPDPSARPQQLNSPAMSPDPFDEFDLPADLIAPESPIQKRHPRGKDDTPPRGKTNQELTAEVQKLRRDLMTEKLRCELTKKQQEEEHERLVKANKEVDRLSYLHEEMREVEAENRQLRDLLEKHQQDMDEIDDMKDHIDQLQAERDAVEEQKRELRAEFDDMKKATDAELANMQDALKEAVDLVHSIENEQANLVKENNDLKSEKESLRKELRACAARIAAIESRRVDSSPECPQQSLVDTSLDEYRPATSLDDSDYYSQPSTPRAGVDKDAQSLRSVNSTRSRQFAELARERTNSARRLSLRMSDASMRAASVVSAAQAPGVLRVPEEHARVPPQAVDQSFRERRYHQSATEPVMARSEADLHRPATVTLMQTHQPSGLRNAYRPDQMPRTSISRPSSNQHASLGKLSRPHTRGHSAVDPIPLPPPRMSSRHAQTSSEIHLRPQPSDATFESNTTCGTLIGTEEQKPEQVLTTWTSAAPRASCVSLLTASPRIDLADRDRWWKDTEHVKPLLRTRATTKTLRADFSSDEGVSESETFAVRAGGVRTTPTTPASEKPQEDFLFNPKENEEDFMRKAIGKLKGSIRRRHNESL</sequence>
<feature type="compositionally biased region" description="Polar residues" evidence="1">
    <location>
        <begin position="466"/>
        <end position="479"/>
    </location>
</feature>
<proteinExistence type="predicted"/>
<evidence type="ECO:0000313" key="2">
    <source>
        <dbReference type="EMBL" id="KAJ4402846.1"/>
    </source>
</evidence>
<dbReference type="OrthoDB" id="10251744at2759"/>
<reference evidence="2" key="1">
    <citation type="submission" date="2022-10" db="EMBL/GenBank/DDBJ databases">
        <title>Tapping the CABI collections for fungal endophytes: first genome assemblies for Collariella, Neodidymelliopsis, Ascochyta clinopodiicola, Didymella pomorum, Didymosphaeria variabile, Neocosmospora piperis and Neocucurbitaria cava.</title>
        <authorList>
            <person name="Hill R."/>
        </authorList>
    </citation>
    <scope>NUCLEOTIDE SEQUENCE</scope>
    <source>
        <strain evidence="2">IMI 355091</strain>
    </source>
</reference>
<dbReference type="AlphaFoldDB" id="A0A9W8ZDU5"/>
<accession>A0A9W8ZDU5</accession>
<gene>
    <name evidence="2" type="ORF">N0V91_006918</name>
</gene>
<comment type="caution">
    <text evidence="2">The sequence shown here is derived from an EMBL/GenBank/DDBJ whole genome shotgun (WGS) entry which is preliminary data.</text>
</comment>
<evidence type="ECO:0008006" key="4">
    <source>
        <dbReference type="Google" id="ProtNLM"/>
    </source>
</evidence>
<evidence type="ECO:0000256" key="1">
    <source>
        <dbReference type="SAM" id="MobiDB-lite"/>
    </source>
</evidence>
<feature type="region of interest" description="Disordered" evidence="1">
    <location>
        <begin position="301"/>
        <end position="356"/>
    </location>
</feature>
<feature type="compositionally biased region" description="Polar residues" evidence="1">
    <location>
        <begin position="446"/>
        <end position="455"/>
    </location>
</feature>